<keyword evidence="2" id="KW-1185">Reference proteome</keyword>
<protein>
    <submittedName>
        <fullName evidence="1">Uncharacterized protein</fullName>
    </submittedName>
</protein>
<evidence type="ECO:0000313" key="2">
    <source>
        <dbReference type="Proteomes" id="UP001302368"/>
    </source>
</evidence>
<dbReference type="Proteomes" id="UP001302368">
    <property type="component" value="Chromosome"/>
</dbReference>
<dbReference type="EMBL" id="CP137744">
    <property type="protein sequence ID" value="WOZ75860.1"/>
    <property type="molecule type" value="Genomic_DNA"/>
</dbReference>
<name>A0ABZ0MKF9_9ENTR</name>
<sequence length="44" mass="4876">MTSQACGIKDQQVQFCQHAVSKAVTLCMQQTGFLVNRQIPLIPL</sequence>
<dbReference type="RefSeq" id="WP_305736468.1">
    <property type="nucleotide sequence ID" value="NZ_CP137744.1"/>
</dbReference>
<evidence type="ECO:0000313" key="1">
    <source>
        <dbReference type="EMBL" id="WOZ75860.1"/>
    </source>
</evidence>
<organism evidence="1 2">
    <name type="scientific">Kosakonia sacchari</name>
    <dbReference type="NCBI Taxonomy" id="1158459"/>
    <lineage>
        <taxon>Bacteria</taxon>
        <taxon>Pseudomonadati</taxon>
        <taxon>Pseudomonadota</taxon>
        <taxon>Gammaproteobacteria</taxon>
        <taxon>Enterobacterales</taxon>
        <taxon>Enterobacteriaceae</taxon>
        <taxon>Kosakonia</taxon>
    </lineage>
</organism>
<accession>A0ABZ0MKF9</accession>
<reference evidence="1 2" key="1">
    <citation type="submission" date="2023-10" db="EMBL/GenBank/DDBJ databases">
        <title>Genome sequencing of the isolated polysaccharide-producing bacterium Kosakonia sacchari KS2022.</title>
        <authorList>
            <person name="Yi X."/>
        </authorList>
    </citation>
    <scope>NUCLEOTIDE SEQUENCE [LARGE SCALE GENOMIC DNA]</scope>
    <source>
        <strain evidence="1 2">KS2022</strain>
    </source>
</reference>
<gene>
    <name evidence="1" type="ORF">Q8Y70_14720</name>
</gene>
<proteinExistence type="predicted"/>